<comment type="cofactor">
    <cofactor evidence="1 6">
        <name>FAD</name>
        <dbReference type="ChEBI" id="CHEBI:57692"/>
    </cofactor>
</comment>
<evidence type="ECO:0000313" key="11">
    <source>
        <dbReference type="Proteomes" id="UP000286746"/>
    </source>
</evidence>
<feature type="domain" description="Acyl-CoA dehydrogenase/oxidase C-terminal" evidence="7">
    <location>
        <begin position="234"/>
        <end position="376"/>
    </location>
</feature>
<dbReference type="InterPro" id="IPR037069">
    <property type="entry name" value="AcylCoA_DH/ox_N_sf"/>
</dbReference>
<dbReference type="PANTHER" id="PTHR48083:SF1">
    <property type="entry name" value="DEHYDROGENASE, PUTATIVE (AFU_ORTHOLOGUE AFUA_7G06510)-RELATED"/>
    <property type="match status" value="1"/>
</dbReference>
<evidence type="ECO:0000256" key="3">
    <source>
        <dbReference type="ARBA" id="ARBA00022630"/>
    </source>
</evidence>
<evidence type="ECO:0000259" key="8">
    <source>
        <dbReference type="Pfam" id="PF02770"/>
    </source>
</evidence>
<dbReference type="Gene3D" id="2.40.110.10">
    <property type="entry name" value="Butyryl-CoA Dehydrogenase, subunit A, domain 2"/>
    <property type="match status" value="1"/>
</dbReference>
<evidence type="ECO:0000256" key="5">
    <source>
        <dbReference type="ARBA" id="ARBA00023002"/>
    </source>
</evidence>
<evidence type="ECO:0000256" key="6">
    <source>
        <dbReference type="RuleBase" id="RU362125"/>
    </source>
</evidence>
<dbReference type="Gene3D" id="1.10.540.10">
    <property type="entry name" value="Acyl-CoA dehydrogenase/oxidase, N-terminal domain"/>
    <property type="match status" value="1"/>
</dbReference>
<dbReference type="GO" id="GO:0050660">
    <property type="term" value="F:flavin adenine dinucleotide binding"/>
    <property type="evidence" value="ECO:0007669"/>
    <property type="project" value="InterPro"/>
</dbReference>
<dbReference type="SUPFAM" id="SSF56645">
    <property type="entry name" value="Acyl-CoA dehydrogenase NM domain-like"/>
    <property type="match status" value="1"/>
</dbReference>
<keyword evidence="5 6" id="KW-0560">Oxidoreductase</keyword>
<name>A0A401W2T9_STREY</name>
<dbReference type="InterPro" id="IPR009100">
    <property type="entry name" value="AcylCoA_DH/oxidase_NM_dom_sf"/>
</dbReference>
<keyword evidence="3 6" id="KW-0285">Flavoprotein</keyword>
<dbReference type="SUPFAM" id="SSF47203">
    <property type="entry name" value="Acyl-CoA dehydrogenase C-terminal domain-like"/>
    <property type="match status" value="1"/>
</dbReference>
<evidence type="ECO:0000259" key="9">
    <source>
        <dbReference type="Pfam" id="PF02771"/>
    </source>
</evidence>
<dbReference type="AlphaFoldDB" id="A0A401W2T9"/>
<feature type="domain" description="Acyl-CoA oxidase/dehydrogenase middle" evidence="8">
    <location>
        <begin position="123"/>
        <end position="220"/>
    </location>
</feature>
<evidence type="ECO:0000256" key="2">
    <source>
        <dbReference type="ARBA" id="ARBA00009347"/>
    </source>
</evidence>
<dbReference type="EMBL" id="BHZD01000001">
    <property type="protein sequence ID" value="GCD43653.1"/>
    <property type="molecule type" value="Genomic_DNA"/>
</dbReference>
<dbReference type="PANTHER" id="PTHR48083">
    <property type="entry name" value="MEDIUM-CHAIN SPECIFIC ACYL-COA DEHYDROGENASE, MITOCHONDRIAL-RELATED"/>
    <property type="match status" value="1"/>
</dbReference>
<dbReference type="InterPro" id="IPR050741">
    <property type="entry name" value="Acyl-CoA_dehydrogenase"/>
</dbReference>
<comment type="similarity">
    <text evidence="2 6">Belongs to the acyl-CoA dehydrogenase family.</text>
</comment>
<dbReference type="FunFam" id="2.40.110.10:FF:000002">
    <property type="entry name" value="Acyl-CoA dehydrogenase fadE12"/>
    <property type="match status" value="1"/>
</dbReference>
<dbReference type="InterPro" id="IPR046373">
    <property type="entry name" value="Acyl-CoA_Oxase/DH_mid-dom_sf"/>
</dbReference>
<dbReference type="PIRSF" id="PIRSF016578">
    <property type="entry name" value="HsaA"/>
    <property type="match status" value="1"/>
</dbReference>
<accession>A0A401W2T9</accession>
<organism evidence="10 11">
    <name type="scientific">Streptomyces paromomycinus</name>
    <name type="common">Streptomyces rimosus subsp. paromomycinus</name>
    <dbReference type="NCBI Taxonomy" id="92743"/>
    <lineage>
        <taxon>Bacteria</taxon>
        <taxon>Bacillati</taxon>
        <taxon>Actinomycetota</taxon>
        <taxon>Actinomycetes</taxon>
        <taxon>Kitasatosporales</taxon>
        <taxon>Streptomycetaceae</taxon>
        <taxon>Streptomyces</taxon>
    </lineage>
</organism>
<dbReference type="Proteomes" id="UP000286746">
    <property type="component" value="Unassembled WGS sequence"/>
</dbReference>
<dbReference type="InterPro" id="IPR013786">
    <property type="entry name" value="AcylCoA_DH/ox_N"/>
</dbReference>
<dbReference type="RefSeq" id="WP_125054727.1">
    <property type="nucleotide sequence ID" value="NZ_BHZD01000001.1"/>
</dbReference>
<gene>
    <name evidence="10" type="ORF">GKJPGBOP_03335</name>
</gene>
<comment type="caution">
    <text evidence="10">The sequence shown here is derived from an EMBL/GenBank/DDBJ whole genome shotgun (WGS) entry which is preliminary data.</text>
</comment>
<protein>
    <submittedName>
        <fullName evidence="10">Acyl-CoA dehydrogenase</fullName>
    </submittedName>
</protein>
<evidence type="ECO:0000259" key="7">
    <source>
        <dbReference type="Pfam" id="PF00441"/>
    </source>
</evidence>
<keyword evidence="11" id="KW-1185">Reference proteome</keyword>
<dbReference type="GO" id="GO:0003995">
    <property type="term" value="F:acyl-CoA dehydrogenase activity"/>
    <property type="evidence" value="ECO:0007669"/>
    <property type="project" value="TreeGrafter"/>
</dbReference>
<dbReference type="GO" id="GO:0005737">
    <property type="term" value="C:cytoplasm"/>
    <property type="evidence" value="ECO:0007669"/>
    <property type="project" value="TreeGrafter"/>
</dbReference>
<dbReference type="Gene3D" id="1.20.140.10">
    <property type="entry name" value="Butyryl-CoA Dehydrogenase, subunit A, domain 3"/>
    <property type="match status" value="1"/>
</dbReference>
<dbReference type="Pfam" id="PF02771">
    <property type="entry name" value="Acyl-CoA_dh_N"/>
    <property type="match status" value="1"/>
</dbReference>
<dbReference type="InterPro" id="IPR006091">
    <property type="entry name" value="Acyl-CoA_Oxase/DH_mid-dom"/>
</dbReference>
<dbReference type="InterPro" id="IPR036250">
    <property type="entry name" value="AcylCo_DH-like_C"/>
</dbReference>
<dbReference type="Pfam" id="PF00441">
    <property type="entry name" value="Acyl-CoA_dh_1"/>
    <property type="match status" value="1"/>
</dbReference>
<dbReference type="InterPro" id="IPR009075">
    <property type="entry name" value="AcylCo_DH/oxidase_C"/>
</dbReference>
<dbReference type="FunFam" id="1.20.140.10:FF:000012">
    <property type="entry name" value="Acyl-CoA dehydrogenase fadE12"/>
    <property type="match status" value="1"/>
</dbReference>
<dbReference type="Pfam" id="PF02770">
    <property type="entry name" value="Acyl-CoA_dh_M"/>
    <property type="match status" value="1"/>
</dbReference>
<evidence type="ECO:0000313" key="10">
    <source>
        <dbReference type="EMBL" id="GCD43653.1"/>
    </source>
</evidence>
<keyword evidence="4 6" id="KW-0274">FAD</keyword>
<feature type="domain" description="Acyl-CoA dehydrogenase/oxidase N-terminal" evidence="9">
    <location>
        <begin position="8"/>
        <end position="118"/>
    </location>
</feature>
<evidence type="ECO:0000256" key="1">
    <source>
        <dbReference type="ARBA" id="ARBA00001974"/>
    </source>
</evidence>
<dbReference type="CDD" id="cd00567">
    <property type="entry name" value="ACAD"/>
    <property type="match status" value="1"/>
</dbReference>
<sequence>MSNPVIETEEHRALRASVAALGKRYGREYFARVVAEGKHTDELWTEAAKLGYLGVNLPEEYGGGGGGITELSIVLEELGAAGCPLLMLVVSPAICGTVIARFGTEEQKRAWLPGLADGSRKMAFGITEPDAGSNSHRITTTARRDPDTGEWVLNGRKVFISGVDIADATLIVGRTEDARTGKLKACLFIVPRDAPGFGRSQIAMELAAPEKQFELTLDDVRLPADALVGDEDAGLLQLFAGLNPERIMTAAFALGMGRYAVGRAVDYARTRQVWKEPIGAHQAVAHPLAQVHIELELARLMMQKATHLYDAGDDMGAGEAANMAKYAAAEAAVRAVDQAVHTLGGNGLTHEYGLATLITAARVARIAPVSREMILNYVSHQSLGLPKSY</sequence>
<reference evidence="10 11" key="1">
    <citation type="submission" date="2018-11" db="EMBL/GenBank/DDBJ databases">
        <title>Whole genome sequence of Streptomyces paromomycinus NBRC 15454(T).</title>
        <authorList>
            <person name="Komaki H."/>
            <person name="Tamura T."/>
        </authorList>
    </citation>
    <scope>NUCLEOTIDE SEQUENCE [LARGE SCALE GENOMIC DNA]</scope>
    <source>
        <strain evidence="10 11">NBRC 15454</strain>
    </source>
</reference>
<evidence type="ECO:0000256" key="4">
    <source>
        <dbReference type="ARBA" id="ARBA00022827"/>
    </source>
</evidence>
<dbReference type="GO" id="GO:0033539">
    <property type="term" value="P:fatty acid beta-oxidation using acyl-CoA dehydrogenase"/>
    <property type="evidence" value="ECO:0007669"/>
    <property type="project" value="TreeGrafter"/>
</dbReference>
<proteinExistence type="inferred from homology"/>